<dbReference type="Pfam" id="PF12937">
    <property type="entry name" value="F-box-like"/>
    <property type="match status" value="1"/>
</dbReference>
<dbReference type="SMART" id="SM00256">
    <property type="entry name" value="FBOX"/>
    <property type="match status" value="1"/>
</dbReference>
<dbReference type="Gene3D" id="3.80.10.10">
    <property type="entry name" value="Ribonuclease Inhibitor"/>
    <property type="match status" value="2"/>
</dbReference>
<name>A0A913YAZ9_EXADI</name>
<sequence length="473" mass="53155">MDELPDVILLKIFSFLPIADLGRASRVCYQWQRIAYDHSLWKAVNLRRVANNMSEELLQSLIRTRMSPLLSTLHFGGCKVSHDVFMELARKCKRIKHLVFGRGSKLRGSCMKRPATYDFPSELELLELRPVKGDFSFIRRISRHFCSLKYLGIGVMTSKGNVPHIFTKLNNLVILDCTNCDTITDDVLSKVAQNCSLLESVCLNGCKMVYGSTFSEFLSCCPRLKTLLLRYTPIRDECFSFRAWNNVQLQEIDISACAQLTQIGLCNLVSRMRSIRYLNLSYCGVGRAVTDAVLLEMASRRNCSNLEMLDVRWSLTLTPDALFALAQASPKLKCLGVYQSSNISPAAMAEVLIALPRLETLEYGAFGKAALSDSMFIPNLIRYCKVIKSLSLINFASVDANSDTIVLNALSEGCAVIRRINLCEPDPSLLGLIQRVTDFTRSKITQKWQCVLPPPVHTLDTIIASLRYSHPLQ</sequence>
<dbReference type="EnsemblMetazoa" id="XM_021061284.2">
    <property type="protein sequence ID" value="XP_020916943.1"/>
    <property type="gene ID" value="LOC110254306"/>
</dbReference>
<dbReference type="PANTHER" id="PTHR20933:SF4">
    <property type="entry name" value="F-BOX INVOLVED IN POLYQ PATHOGENESIS, ISOFORM A"/>
    <property type="match status" value="1"/>
</dbReference>
<dbReference type="AlphaFoldDB" id="A0A913YAZ9"/>
<reference evidence="3" key="1">
    <citation type="submission" date="2022-11" db="UniProtKB">
        <authorList>
            <consortium name="EnsemblMetazoa"/>
        </authorList>
    </citation>
    <scope>IDENTIFICATION</scope>
</reference>
<dbReference type="GeneID" id="110254306"/>
<evidence type="ECO:0000313" key="4">
    <source>
        <dbReference type="Proteomes" id="UP000887567"/>
    </source>
</evidence>
<dbReference type="SUPFAM" id="SSF52047">
    <property type="entry name" value="RNI-like"/>
    <property type="match status" value="1"/>
</dbReference>
<dbReference type="InterPro" id="IPR006553">
    <property type="entry name" value="Leu-rich_rpt_Cys-con_subtyp"/>
</dbReference>
<evidence type="ECO:0000313" key="3">
    <source>
        <dbReference type="EnsemblMetazoa" id="XP_020916943.1"/>
    </source>
</evidence>
<evidence type="ECO:0000259" key="2">
    <source>
        <dbReference type="PROSITE" id="PS50181"/>
    </source>
</evidence>
<dbReference type="InterPro" id="IPR036047">
    <property type="entry name" value="F-box-like_dom_sf"/>
</dbReference>
<dbReference type="SMART" id="SM00367">
    <property type="entry name" value="LRR_CC"/>
    <property type="match status" value="6"/>
</dbReference>
<dbReference type="InterPro" id="IPR001810">
    <property type="entry name" value="F-box_dom"/>
</dbReference>
<protein>
    <recommendedName>
        <fullName evidence="2">F-box domain-containing protein</fullName>
    </recommendedName>
</protein>
<dbReference type="SUPFAM" id="SSF81383">
    <property type="entry name" value="F-box domain"/>
    <property type="match status" value="1"/>
</dbReference>
<proteinExistence type="predicted"/>
<dbReference type="Gene3D" id="1.20.1280.50">
    <property type="match status" value="1"/>
</dbReference>
<dbReference type="OrthoDB" id="3219396at2759"/>
<dbReference type="PANTHER" id="PTHR20933">
    <property type="entry name" value="F-BOX ONLY PROTEIN 33"/>
    <property type="match status" value="1"/>
</dbReference>
<dbReference type="InterPro" id="IPR032675">
    <property type="entry name" value="LRR_dom_sf"/>
</dbReference>
<dbReference type="OMA" id="AKIHIDQ"/>
<dbReference type="KEGG" id="epa:110254306"/>
<dbReference type="GO" id="GO:0031398">
    <property type="term" value="P:positive regulation of protein ubiquitination"/>
    <property type="evidence" value="ECO:0007669"/>
    <property type="project" value="TreeGrafter"/>
</dbReference>
<keyword evidence="1" id="KW-0833">Ubl conjugation pathway</keyword>
<feature type="domain" description="F-box" evidence="2">
    <location>
        <begin position="1"/>
        <end position="44"/>
    </location>
</feature>
<dbReference type="Proteomes" id="UP000887567">
    <property type="component" value="Unplaced"/>
</dbReference>
<accession>A0A913YAZ9</accession>
<evidence type="ECO:0000256" key="1">
    <source>
        <dbReference type="ARBA" id="ARBA00022786"/>
    </source>
</evidence>
<dbReference type="PROSITE" id="PS50181">
    <property type="entry name" value="FBOX"/>
    <property type="match status" value="1"/>
</dbReference>
<dbReference type="RefSeq" id="XP_020916943.1">
    <property type="nucleotide sequence ID" value="XM_021061284.2"/>
</dbReference>
<keyword evidence="4" id="KW-1185">Reference proteome</keyword>
<organism evidence="3 4">
    <name type="scientific">Exaiptasia diaphana</name>
    <name type="common">Tropical sea anemone</name>
    <name type="synonym">Aiptasia pulchella</name>
    <dbReference type="NCBI Taxonomy" id="2652724"/>
    <lineage>
        <taxon>Eukaryota</taxon>
        <taxon>Metazoa</taxon>
        <taxon>Cnidaria</taxon>
        <taxon>Anthozoa</taxon>
        <taxon>Hexacorallia</taxon>
        <taxon>Actiniaria</taxon>
        <taxon>Aiptasiidae</taxon>
        <taxon>Exaiptasia</taxon>
    </lineage>
</organism>